<keyword evidence="3" id="KW-1185">Reference proteome</keyword>
<dbReference type="EMBL" id="BRYB01002521">
    <property type="protein sequence ID" value="GMI21027.1"/>
    <property type="molecule type" value="Genomic_DNA"/>
</dbReference>
<reference evidence="2 3" key="1">
    <citation type="journal article" date="2023" name="Commun. Biol.">
        <title>Genome analysis of Parmales, the sister group of diatoms, reveals the evolutionary specialization of diatoms from phago-mixotrophs to photoautotrophs.</title>
        <authorList>
            <person name="Ban H."/>
            <person name="Sato S."/>
            <person name="Yoshikawa S."/>
            <person name="Yamada K."/>
            <person name="Nakamura Y."/>
            <person name="Ichinomiya M."/>
            <person name="Sato N."/>
            <person name="Blanc-Mathieu R."/>
            <person name="Endo H."/>
            <person name="Kuwata A."/>
            <person name="Ogata H."/>
        </authorList>
    </citation>
    <scope>NUCLEOTIDE SEQUENCE [LARGE SCALE GENOMIC DNA]</scope>
</reference>
<evidence type="ECO:0000313" key="2">
    <source>
        <dbReference type="EMBL" id="GMI21027.1"/>
    </source>
</evidence>
<sequence>DHRGDRPVDTLRSRLTPDPKLSAGLLRRTSRWERARFEFCARTCPSVVGMFDRLFPGKRLSLGAHDTSRNRLEFPPSQHFALSGDAQKVVRMWLKFATADFRGRGSPVPLILSFLENDDGLPPLDDLAESSGEEEEEEEVEEEEEEEEEAGGGDSDADL</sequence>
<protein>
    <submittedName>
        <fullName evidence="2">Uncharacterized protein</fullName>
    </submittedName>
</protein>
<evidence type="ECO:0000256" key="1">
    <source>
        <dbReference type="SAM" id="MobiDB-lite"/>
    </source>
</evidence>
<comment type="caution">
    <text evidence="2">The sequence shown here is derived from an EMBL/GenBank/DDBJ whole genome shotgun (WGS) entry which is preliminary data.</text>
</comment>
<organism evidence="2 3">
    <name type="scientific">Tetraparma gracilis</name>
    <dbReference type="NCBI Taxonomy" id="2962635"/>
    <lineage>
        <taxon>Eukaryota</taxon>
        <taxon>Sar</taxon>
        <taxon>Stramenopiles</taxon>
        <taxon>Ochrophyta</taxon>
        <taxon>Bolidophyceae</taxon>
        <taxon>Parmales</taxon>
        <taxon>Triparmaceae</taxon>
        <taxon>Tetraparma</taxon>
    </lineage>
</organism>
<feature type="region of interest" description="Disordered" evidence="1">
    <location>
        <begin position="117"/>
        <end position="159"/>
    </location>
</feature>
<gene>
    <name evidence="2" type="ORF">TeGR_g3777</name>
</gene>
<feature type="non-terminal residue" evidence="2">
    <location>
        <position position="159"/>
    </location>
</feature>
<evidence type="ECO:0000313" key="3">
    <source>
        <dbReference type="Proteomes" id="UP001165060"/>
    </source>
</evidence>
<name>A0ABQ6M7E2_9STRA</name>
<dbReference type="Proteomes" id="UP001165060">
    <property type="component" value="Unassembled WGS sequence"/>
</dbReference>
<feature type="non-terminal residue" evidence="2">
    <location>
        <position position="1"/>
    </location>
</feature>
<proteinExistence type="predicted"/>
<accession>A0ABQ6M7E2</accession>
<feature type="compositionally biased region" description="Acidic residues" evidence="1">
    <location>
        <begin position="126"/>
        <end position="159"/>
    </location>
</feature>